<dbReference type="PANTHER" id="PTHR44809:SF1">
    <property type="entry name" value="PROTEIN O-MANNOSYL-TRANSFERASE TMTC1"/>
    <property type="match status" value="1"/>
</dbReference>
<keyword evidence="1" id="KW-1133">Transmembrane helix</keyword>
<evidence type="ECO:0000313" key="3">
    <source>
        <dbReference type="Proteomes" id="UP001209878"/>
    </source>
</evidence>
<dbReference type="PANTHER" id="PTHR44809">
    <property type="match status" value="1"/>
</dbReference>
<feature type="transmembrane region" description="Helical" evidence="1">
    <location>
        <begin position="137"/>
        <end position="156"/>
    </location>
</feature>
<keyword evidence="3" id="KW-1185">Reference proteome</keyword>
<reference evidence="2" key="1">
    <citation type="journal article" date="2023" name="Mol. Biol. Evol.">
        <title>Third-Generation Sequencing Reveals the Adaptive Role of the Epigenome in Three Deep-Sea Polychaetes.</title>
        <authorList>
            <person name="Perez M."/>
            <person name="Aroh O."/>
            <person name="Sun Y."/>
            <person name="Lan Y."/>
            <person name="Juniper S.K."/>
            <person name="Young C.R."/>
            <person name="Angers B."/>
            <person name="Qian P.Y."/>
        </authorList>
    </citation>
    <scope>NUCLEOTIDE SEQUENCE</scope>
    <source>
        <strain evidence="2">R07B-5</strain>
    </source>
</reference>
<dbReference type="AlphaFoldDB" id="A0AAD9NSB1"/>
<accession>A0AAD9NSB1</accession>
<keyword evidence="1" id="KW-0812">Transmembrane</keyword>
<name>A0AAD9NSB1_RIDPI</name>
<dbReference type="Proteomes" id="UP001209878">
    <property type="component" value="Unassembled WGS sequence"/>
</dbReference>
<comment type="caution">
    <text evidence="2">The sequence shown here is derived from an EMBL/GenBank/DDBJ whole genome shotgun (WGS) entry which is preliminary data.</text>
</comment>
<keyword evidence="1" id="KW-0472">Membrane</keyword>
<evidence type="ECO:0000313" key="2">
    <source>
        <dbReference type="EMBL" id="KAK2180952.1"/>
    </source>
</evidence>
<proteinExistence type="predicted"/>
<dbReference type="EMBL" id="JAODUO010000419">
    <property type="protein sequence ID" value="KAK2180952.1"/>
    <property type="molecule type" value="Genomic_DNA"/>
</dbReference>
<feature type="transmembrane region" description="Helical" evidence="1">
    <location>
        <begin position="46"/>
        <end position="64"/>
    </location>
</feature>
<organism evidence="2 3">
    <name type="scientific">Ridgeia piscesae</name>
    <name type="common">Tubeworm</name>
    <dbReference type="NCBI Taxonomy" id="27915"/>
    <lineage>
        <taxon>Eukaryota</taxon>
        <taxon>Metazoa</taxon>
        <taxon>Spiralia</taxon>
        <taxon>Lophotrochozoa</taxon>
        <taxon>Annelida</taxon>
        <taxon>Polychaeta</taxon>
        <taxon>Sedentaria</taxon>
        <taxon>Canalipalpata</taxon>
        <taxon>Sabellida</taxon>
        <taxon>Siboglinidae</taxon>
        <taxon>Ridgeia</taxon>
    </lineage>
</organism>
<gene>
    <name evidence="2" type="ORF">NP493_419g05000</name>
</gene>
<sequence length="189" mass="21071">MAQRCSSRCSTRLAFAKQFRSGIPCKNNNYLFREQYISVRKGYPDAVYYVAGVVAALLCYVNSLPGEFVHDDIFAVKNNPDVRPDAPLSGVFRDDFWGRPMASNASHKSYRPLCVLSFRFNYVFGGLDPVGYHVTNVVLHAAATLMFTYVCGLVVFKQVRLAGLAGLLFAVHPIHTEADDLRNSHCLPT</sequence>
<dbReference type="InterPro" id="IPR052943">
    <property type="entry name" value="TMTC_O-mannosyl-trnsfr"/>
</dbReference>
<evidence type="ECO:0000256" key="1">
    <source>
        <dbReference type="SAM" id="Phobius"/>
    </source>
</evidence>
<protein>
    <submittedName>
        <fullName evidence="2">Uncharacterized protein</fullName>
    </submittedName>
</protein>